<accession>A0A366CUH3</accession>
<dbReference type="OrthoDB" id="4560447at2"/>
<dbReference type="STRING" id="1210090.GCA_001613185_06640"/>
<keyword evidence="2" id="KW-1185">Reference proteome</keyword>
<reference evidence="1 2" key="1">
    <citation type="submission" date="2018-06" db="EMBL/GenBank/DDBJ databases">
        <title>Genomic Encyclopedia of Type Strains, Phase IV (KMG-IV): sequencing the most valuable type-strain genomes for metagenomic binning, comparative biology and taxonomic classification.</title>
        <authorList>
            <person name="Goeker M."/>
        </authorList>
    </citation>
    <scope>NUCLEOTIDE SEQUENCE [LARGE SCALE GENOMIC DNA]</scope>
    <source>
        <strain evidence="1 2">DSM 44599</strain>
    </source>
</reference>
<gene>
    <name evidence="1" type="ORF">DFR74_12930</name>
</gene>
<comment type="caution">
    <text evidence="1">The sequence shown here is derived from an EMBL/GenBank/DDBJ whole genome shotgun (WGS) entry which is preliminary data.</text>
</comment>
<dbReference type="RefSeq" id="WP_067514202.1">
    <property type="nucleotide sequence ID" value="NZ_CP107943.1"/>
</dbReference>
<dbReference type="EMBL" id="QNRE01000029">
    <property type="protein sequence ID" value="RBO79954.1"/>
    <property type="molecule type" value="Genomic_DNA"/>
</dbReference>
<sequence>MDSDPVIDSAVALLRWIEKCLPACDPERFHPWRTDPEVPGALTADIHLTVRSAGRPDRHLDLRLCAHPITDP</sequence>
<evidence type="ECO:0000313" key="2">
    <source>
        <dbReference type="Proteomes" id="UP000252586"/>
    </source>
</evidence>
<proteinExistence type="predicted"/>
<dbReference type="Proteomes" id="UP000252586">
    <property type="component" value="Unassembled WGS sequence"/>
</dbReference>
<dbReference type="AlphaFoldDB" id="A0A366CUH3"/>
<evidence type="ECO:0000313" key="1">
    <source>
        <dbReference type="EMBL" id="RBO79954.1"/>
    </source>
</evidence>
<name>A0A366CUH3_9NOCA</name>
<organism evidence="1 2">
    <name type="scientific">Nocardia puris</name>
    <dbReference type="NCBI Taxonomy" id="208602"/>
    <lineage>
        <taxon>Bacteria</taxon>
        <taxon>Bacillati</taxon>
        <taxon>Actinomycetota</taxon>
        <taxon>Actinomycetes</taxon>
        <taxon>Mycobacteriales</taxon>
        <taxon>Nocardiaceae</taxon>
        <taxon>Nocardia</taxon>
    </lineage>
</organism>
<protein>
    <submittedName>
        <fullName evidence="1">Uncharacterized protein</fullName>
    </submittedName>
</protein>